<feature type="region of interest" description="Disordered" evidence="1">
    <location>
        <begin position="1381"/>
        <end position="1442"/>
    </location>
</feature>
<feature type="region of interest" description="Disordered" evidence="1">
    <location>
        <begin position="1619"/>
        <end position="1644"/>
    </location>
</feature>
<organism evidence="3 4">
    <name type="scientific">Arthrobacter glacialis</name>
    <dbReference type="NCBI Taxonomy" id="1664"/>
    <lineage>
        <taxon>Bacteria</taxon>
        <taxon>Bacillati</taxon>
        <taxon>Actinomycetota</taxon>
        <taxon>Actinomycetes</taxon>
        <taxon>Micrococcales</taxon>
        <taxon>Micrococcaceae</taxon>
        <taxon>Arthrobacter</taxon>
    </lineage>
</organism>
<feature type="region of interest" description="Disordered" evidence="1">
    <location>
        <begin position="1503"/>
        <end position="1522"/>
    </location>
</feature>
<feature type="domain" description="TrwC relaxase" evidence="2">
    <location>
        <begin position="8"/>
        <end position="404"/>
    </location>
</feature>
<dbReference type="NCBIfam" id="NF041492">
    <property type="entry name" value="MobF"/>
    <property type="match status" value="1"/>
</dbReference>
<dbReference type="Proteomes" id="UP000237061">
    <property type="component" value="Unassembled WGS sequence"/>
</dbReference>
<feature type="compositionally biased region" description="Basic and acidic residues" evidence="1">
    <location>
        <begin position="1402"/>
        <end position="1426"/>
    </location>
</feature>
<feature type="region of interest" description="Disordered" evidence="1">
    <location>
        <begin position="1541"/>
        <end position="1602"/>
    </location>
</feature>
<protein>
    <submittedName>
        <fullName evidence="3">TraA-like protein</fullName>
    </submittedName>
</protein>
<feature type="compositionally biased region" description="Polar residues" evidence="1">
    <location>
        <begin position="1545"/>
        <end position="1560"/>
    </location>
</feature>
<dbReference type="RefSeq" id="WP_103467032.1">
    <property type="nucleotide sequence ID" value="NZ_PPXC01000016.1"/>
</dbReference>
<dbReference type="SUPFAM" id="SSF52540">
    <property type="entry name" value="P-loop containing nucleoside triphosphate hydrolases"/>
    <property type="match status" value="2"/>
</dbReference>
<dbReference type="SUPFAM" id="SSF55464">
    <property type="entry name" value="Origin of replication-binding domain, RBD-like"/>
    <property type="match status" value="1"/>
</dbReference>
<dbReference type="InterPro" id="IPR014862">
    <property type="entry name" value="TrwC"/>
</dbReference>
<evidence type="ECO:0000313" key="3">
    <source>
        <dbReference type="EMBL" id="POH72180.1"/>
    </source>
</evidence>
<evidence type="ECO:0000259" key="2">
    <source>
        <dbReference type="Pfam" id="PF08751"/>
    </source>
</evidence>
<dbReference type="InterPro" id="IPR027417">
    <property type="entry name" value="P-loop_NTPase"/>
</dbReference>
<dbReference type="Gene3D" id="2.30.30.940">
    <property type="match status" value="1"/>
</dbReference>
<sequence>MSLHVLNAGTGYLYYTSEIASGDELRAPGRELGDYYHAHGLPPGQWMGSGVDELGLEGNVTEEQMAHLYGEGIHPEAERIIAEKLALGWTQANAEKAAKLGRAYYKYQAKATTLGALIRGREEAFKRLNHRPPTALERRNIRTTEASILFRVEHGRNSVTKEELGRFITSQLRPQQDAVAGFDLTMTPVKSVSVLWAVGGPAARAVVEAVQDQAVKETLKFLEEYAVATRTGANGIAQEAVQHGVVASVFRHYDSRNGDPNIHDHAVLSTKVQDSKGHWKSIDSRLLHKMSVAASEFYNTRGQALMEERGFVYEARTMEGGKQPIMELAGIPAELNKLFSSRSEEMKPVLGQLVEDYETTHGHAPDTAALLKLAQAANLETRPDKGHGKSLEEHVAQWMEQAHTVVDGAELSSLIDSIMEPVRSTHRIPREAAFVNISGAAKEVIAAVSDKRSTWCEQHVMAETLRWSKAHAAKHGPVPNETVMAIMKAALNEASVSITPANPYSEFKPLQRDENHSVFEHGGSARFTSNTIIASENYLVRAGAREVIPAASEQDFLTAVENYNDRVSAGEKHPLDAAQLALAREFSLSPHLICNGLGGAGTGKSTVMALVKDTIDIAGGKVIALAPSAVAAGILGKELGVEATTIDTFVLASGPDGRQALRVTPGTVVIIDEAAMAGTAKFTEAVRIIEAGGGVVRPVGDPYQHSAVQAGGAFSLLVNELGAVELDTVHRFRNADGTVNQAEAAASLALRTTVEGEENPFTWYQENGRIKAGDAETIEALAFTAWQQRINDGDPAVIMATTNDQARRLSEKAQAYQIHAGTVDTQGPGVQLRDGTTAWRGDTIVTRRNDRDLTYWRGRESVRNGDLWAVLTPHDDGSITVAHQETGGTIRLPKEYVQEHTHLGYAYTDSRAQGMTRAYGIGIASSATSRNAAYVQLTRGQLSNHLFLELAPGEAREEALSAIAANHGLEESVHAAIASEYVRMNDIDAMAAQYRHVDKLATELRMEHLVRSVLGDAAEEFISAESFGAVATHLANAEAQGWDTATLLQAAYDEREFASAQDNSAVLAWRIQNIVQAAPALAEAKDGKRALSGLSDAQLAAQLSVAEGRVTKAETALTEVHAMHGPHPKNHWRSRSFGTLTDASLESRLATARREARTDMVILDPEKARKTAWEIRTLSNEIKIRAGLPATQWAEETVARGTCTAGFARPDAGHKERLWQARTVAAALRDETRYRVTTPARSAEDVKIVNGDRLPEWVAPARSLADPVLAEGWRTHLQQRRTVLAERFNERGHNLAVEPEPWTEKLGPVPERADLSERWRDTAAEIAAFRALYKIPATETTPIPERFREQELGAALHTRAAETATSSHNATPATIEQLHTGASTATDQARSAHVLPSPAQKASEEERRSHIAAEPVHETPGTDRGGEGMSPGGTGRPSAPTGTVLAPAMPAFAPTIHLNTEAATATPATEAKSVETATARIDNERQGHAAATVHPKPVAEAAPAVPETRQNQTPKPVPAQEPGKEFTLKEWSSGFTLSDVAAPTSPKTTQENTMTPTHQDPTMVKQQTTERLQQQALAQRAAQQRTARTQLREKNNLARSQELVQKKAAAAALARKQLLQREQQRAAQQRAAQQRQQQNEGREL</sequence>
<dbReference type="EMBL" id="PPXC01000016">
    <property type="protein sequence ID" value="POH72180.1"/>
    <property type="molecule type" value="Genomic_DNA"/>
</dbReference>
<dbReference type="Pfam" id="PF13604">
    <property type="entry name" value="AAA_30"/>
    <property type="match status" value="1"/>
</dbReference>
<name>A0A2S3ZSJ3_ARTGL</name>
<evidence type="ECO:0000313" key="4">
    <source>
        <dbReference type="Proteomes" id="UP000237061"/>
    </source>
</evidence>
<gene>
    <name evidence="3" type="ORF">CVS27_16950</name>
</gene>
<dbReference type="Gene3D" id="3.40.50.300">
    <property type="entry name" value="P-loop containing nucleotide triphosphate hydrolases"/>
    <property type="match status" value="2"/>
</dbReference>
<accession>A0A2S3ZSJ3</accession>
<feature type="compositionally biased region" description="Low complexity" evidence="1">
    <location>
        <begin position="1566"/>
        <end position="1589"/>
    </location>
</feature>
<evidence type="ECO:0000256" key="1">
    <source>
        <dbReference type="SAM" id="MobiDB-lite"/>
    </source>
</evidence>
<feature type="compositionally biased region" description="Low complexity" evidence="1">
    <location>
        <begin position="1619"/>
        <end position="1638"/>
    </location>
</feature>
<keyword evidence="4" id="KW-1185">Reference proteome</keyword>
<reference evidence="3 4" key="1">
    <citation type="submission" date="2018-01" db="EMBL/GenBank/DDBJ databases">
        <title>Arthrobacter sp. nov., from glaciers in China.</title>
        <authorList>
            <person name="Liu Q."/>
            <person name="Xin Y.-H."/>
        </authorList>
    </citation>
    <scope>NUCLEOTIDE SEQUENCE [LARGE SCALE GENOMIC DNA]</scope>
    <source>
        <strain evidence="3 4">HLT2-12-2</strain>
    </source>
</reference>
<proteinExistence type="predicted"/>
<comment type="caution">
    <text evidence="3">The sequence shown here is derived from an EMBL/GenBank/DDBJ whole genome shotgun (WGS) entry which is preliminary data.</text>
</comment>
<dbReference type="Pfam" id="PF08751">
    <property type="entry name" value="TrwC"/>
    <property type="match status" value="1"/>
</dbReference>